<keyword evidence="1" id="KW-0812">Transmembrane</keyword>
<gene>
    <name evidence="2" type="ORF">MNBD_ALPHA01-235</name>
</gene>
<feature type="transmembrane region" description="Helical" evidence="1">
    <location>
        <begin position="111"/>
        <end position="136"/>
    </location>
</feature>
<keyword evidence="1" id="KW-0472">Membrane</keyword>
<keyword evidence="1" id="KW-1133">Transmembrane helix</keyword>
<protein>
    <submittedName>
        <fullName evidence="2">Uncharacterized protein</fullName>
    </submittedName>
</protein>
<sequence>MSMAGKIITDTAHHKETGLTWLTLFATTGTLVCCALPIILVTLGLGATVASLVSALPFLITLSQHKILIFVFSGVMLALSGWLMYRPGRACPTDPELGALCSKSQVWNRRIYWFSILLWGIGFFAAFLTLPLQIWFEN</sequence>
<feature type="transmembrane region" description="Helical" evidence="1">
    <location>
        <begin position="67"/>
        <end position="85"/>
    </location>
</feature>
<accession>A0A3B0SLR5</accession>
<organism evidence="2">
    <name type="scientific">hydrothermal vent metagenome</name>
    <dbReference type="NCBI Taxonomy" id="652676"/>
    <lineage>
        <taxon>unclassified sequences</taxon>
        <taxon>metagenomes</taxon>
        <taxon>ecological metagenomes</taxon>
    </lineage>
</organism>
<feature type="transmembrane region" description="Helical" evidence="1">
    <location>
        <begin position="21"/>
        <end position="47"/>
    </location>
</feature>
<reference evidence="2" key="1">
    <citation type="submission" date="2018-06" db="EMBL/GenBank/DDBJ databases">
        <authorList>
            <person name="Zhirakovskaya E."/>
        </authorList>
    </citation>
    <scope>NUCLEOTIDE SEQUENCE</scope>
</reference>
<evidence type="ECO:0000256" key="1">
    <source>
        <dbReference type="SAM" id="Phobius"/>
    </source>
</evidence>
<evidence type="ECO:0000313" key="2">
    <source>
        <dbReference type="EMBL" id="VAW07211.1"/>
    </source>
</evidence>
<dbReference type="AlphaFoldDB" id="A0A3B0SLR5"/>
<proteinExistence type="predicted"/>
<dbReference type="EMBL" id="UOEJ01000263">
    <property type="protein sequence ID" value="VAW07211.1"/>
    <property type="molecule type" value="Genomic_DNA"/>
</dbReference>
<name>A0A3B0SLR5_9ZZZZ</name>